<dbReference type="SUPFAM" id="SSF48008">
    <property type="entry name" value="GntR ligand-binding domain-like"/>
    <property type="match status" value="1"/>
</dbReference>
<gene>
    <name evidence="5" type="primary">lutR_5</name>
    <name evidence="5" type="ORF">LA5096_03489</name>
</gene>
<dbReference type="Pfam" id="PF00392">
    <property type="entry name" value="GntR"/>
    <property type="match status" value="1"/>
</dbReference>
<keyword evidence="2" id="KW-0238">DNA-binding</keyword>
<keyword evidence="6" id="KW-1185">Reference proteome</keyword>
<keyword evidence="1" id="KW-0805">Transcription regulation</keyword>
<dbReference type="EMBL" id="CXWC01000011">
    <property type="protein sequence ID" value="CTQ73010.1"/>
    <property type="molecule type" value="Genomic_DNA"/>
</dbReference>
<evidence type="ECO:0000313" key="5">
    <source>
        <dbReference type="EMBL" id="CTQ73010.1"/>
    </source>
</evidence>
<dbReference type="AlphaFoldDB" id="A0A0M6ZF39"/>
<accession>A0A0M6ZF39</accession>
<dbReference type="CDD" id="cd07377">
    <property type="entry name" value="WHTH_GntR"/>
    <property type="match status" value="1"/>
</dbReference>
<dbReference type="InterPro" id="IPR008920">
    <property type="entry name" value="TF_FadR/GntR_C"/>
</dbReference>
<dbReference type="STRING" id="311410.LA5095_00349"/>
<dbReference type="GO" id="GO:0003700">
    <property type="term" value="F:DNA-binding transcription factor activity"/>
    <property type="evidence" value="ECO:0007669"/>
    <property type="project" value="InterPro"/>
</dbReference>
<dbReference type="PRINTS" id="PR00035">
    <property type="entry name" value="HTHGNTR"/>
</dbReference>
<dbReference type="GeneID" id="97670830"/>
<dbReference type="SMART" id="SM00895">
    <property type="entry name" value="FCD"/>
    <property type="match status" value="1"/>
</dbReference>
<name>A0A0M6ZF39_9HYPH</name>
<dbReference type="PANTHER" id="PTHR43537:SF49">
    <property type="entry name" value="TRANSCRIPTIONAL REGULATORY PROTEIN"/>
    <property type="match status" value="1"/>
</dbReference>
<dbReference type="Proteomes" id="UP000049983">
    <property type="component" value="Unassembled WGS sequence"/>
</dbReference>
<dbReference type="OrthoDB" id="7620579at2"/>
<dbReference type="SUPFAM" id="SSF46785">
    <property type="entry name" value="Winged helix' DNA-binding domain"/>
    <property type="match status" value="1"/>
</dbReference>
<dbReference type="Gene3D" id="1.10.10.10">
    <property type="entry name" value="Winged helix-like DNA-binding domain superfamily/Winged helix DNA-binding domain"/>
    <property type="match status" value="1"/>
</dbReference>
<proteinExistence type="predicted"/>
<dbReference type="Pfam" id="PF07729">
    <property type="entry name" value="FCD"/>
    <property type="match status" value="1"/>
</dbReference>
<dbReference type="SMART" id="SM00345">
    <property type="entry name" value="HTH_GNTR"/>
    <property type="match status" value="1"/>
</dbReference>
<keyword evidence="3" id="KW-0804">Transcription</keyword>
<dbReference type="PROSITE" id="PS50949">
    <property type="entry name" value="HTH_GNTR"/>
    <property type="match status" value="1"/>
</dbReference>
<dbReference type="InterPro" id="IPR036388">
    <property type="entry name" value="WH-like_DNA-bd_sf"/>
</dbReference>
<protein>
    <submittedName>
        <fullName evidence="5">L-lactate utilization operon repressor</fullName>
    </submittedName>
</protein>
<evidence type="ECO:0000259" key="4">
    <source>
        <dbReference type="PROSITE" id="PS50949"/>
    </source>
</evidence>
<dbReference type="PANTHER" id="PTHR43537">
    <property type="entry name" value="TRANSCRIPTIONAL REGULATOR, GNTR FAMILY"/>
    <property type="match status" value="1"/>
</dbReference>
<evidence type="ECO:0000313" key="6">
    <source>
        <dbReference type="Proteomes" id="UP000049983"/>
    </source>
</evidence>
<organism evidence="5 6">
    <name type="scientific">Roseibium album</name>
    <dbReference type="NCBI Taxonomy" id="311410"/>
    <lineage>
        <taxon>Bacteria</taxon>
        <taxon>Pseudomonadati</taxon>
        <taxon>Pseudomonadota</taxon>
        <taxon>Alphaproteobacteria</taxon>
        <taxon>Hyphomicrobiales</taxon>
        <taxon>Stappiaceae</taxon>
        <taxon>Roseibium</taxon>
    </lineage>
</organism>
<evidence type="ECO:0000256" key="2">
    <source>
        <dbReference type="ARBA" id="ARBA00023125"/>
    </source>
</evidence>
<dbReference type="InterPro" id="IPR011711">
    <property type="entry name" value="GntR_C"/>
</dbReference>
<feature type="domain" description="HTH gntR-type" evidence="4">
    <location>
        <begin position="2"/>
        <end position="69"/>
    </location>
</feature>
<dbReference type="RefSeq" id="WP_055111384.1">
    <property type="nucleotide sequence ID" value="NZ_CANMGD010000001.1"/>
</dbReference>
<dbReference type="InterPro" id="IPR000524">
    <property type="entry name" value="Tscrpt_reg_HTH_GntR"/>
</dbReference>
<sequence length="215" mass="23972">MARVADQLIETLRNEIRSGALRPGDQLEEAALAERFDVSRTPVREAVRSLVDSGLLETRPRKGAFVRVLTAKELIDLFEVAAELEGMACRLAAERLTGEDASSIETAMQLCRDAVNRDDKTAYAKANLAFHESIHLAAGNSRLVEQIEQLAGHINPYRAMPFQMRGRLQKSTEEHARIAEAILENKGAEADDLMRDHMMLQGQRLPIILEAIESR</sequence>
<evidence type="ECO:0000256" key="3">
    <source>
        <dbReference type="ARBA" id="ARBA00023163"/>
    </source>
</evidence>
<dbReference type="Gene3D" id="1.20.120.530">
    <property type="entry name" value="GntR ligand-binding domain-like"/>
    <property type="match status" value="1"/>
</dbReference>
<evidence type="ECO:0000256" key="1">
    <source>
        <dbReference type="ARBA" id="ARBA00023015"/>
    </source>
</evidence>
<reference evidence="6" key="1">
    <citation type="submission" date="2015-07" db="EMBL/GenBank/DDBJ databases">
        <authorList>
            <person name="Rodrigo-Torres Lidia"/>
            <person name="Arahal R.David."/>
        </authorList>
    </citation>
    <scope>NUCLEOTIDE SEQUENCE [LARGE SCALE GENOMIC DNA]</scope>
    <source>
        <strain evidence="6">CECT 5096</strain>
    </source>
</reference>
<dbReference type="GO" id="GO:0003677">
    <property type="term" value="F:DNA binding"/>
    <property type="evidence" value="ECO:0007669"/>
    <property type="project" value="UniProtKB-KW"/>
</dbReference>
<dbReference type="InterPro" id="IPR036390">
    <property type="entry name" value="WH_DNA-bd_sf"/>
</dbReference>